<evidence type="ECO:0000256" key="2">
    <source>
        <dbReference type="ARBA" id="ARBA00022448"/>
    </source>
</evidence>
<evidence type="ECO:0000313" key="11">
    <source>
        <dbReference type="EMBL" id="QEW30139.1"/>
    </source>
</evidence>
<dbReference type="OrthoDB" id="9808619at2"/>
<dbReference type="GO" id="GO:0005886">
    <property type="term" value="C:plasma membrane"/>
    <property type="evidence" value="ECO:0007669"/>
    <property type="project" value="UniProtKB-SubCell"/>
</dbReference>
<evidence type="ECO:0000259" key="9">
    <source>
        <dbReference type="PROSITE" id="PS50928"/>
    </source>
</evidence>
<organism evidence="10 12">
    <name type="scientific">Roseovarius indicus</name>
    <dbReference type="NCBI Taxonomy" id="540747"/>
    <lineage>
        <taxon>Bacteria</taxon>
        <taxon>Pseudomonadati</taxon>
        <taxon>Pseudomonadota</taxon>
        <taxon>Alphaproteobacteria</taxon>
        <taxon>Rhodobacterales</taxon>
        <taxon>Roseobacteraceae</taxon>
        <taxon>Roseovarius</taxon>
    </lineage>
</organism>
<keyword evidence="2 8" id="KW-0813">Transport</keyword>
<reference evidence="11 13" key="2">
    <citation type="submission" date="2018-08" db="EMBL/GenBank/DDBJ databases">
        <title>Genetic Globetrotter - A new plasmid hitch-hiking vast phylogenetic and geographic distances.</title>
        <authorList>
            <person name="Vollmers J."/>
            <person name="Petersen J."/>
        </authorList>
    </citation>
    <scope>NUCLEOTIDE SEQUENCE [LARGE SCALE GENOMIC DNA]</scope>
    <source>
        <strain evidence="11 13">DSM 26383</strain>
        <plasmid evidence="11">pRIdsm_03</plasmid>
        <plasmid evidence="13">pridsm_03</plasmid>
    </source>
</reference>
<evidence type="ECO:0000313" key="13">
    <source>
        <dbReference type="Proteomes" id="UP000325785"/>
    </source>
</evidence>
<dbReference type="PANTHER" id="PTHR43357:SF4">
    <property type="entry name" value="INNER MEMBRANE ABC TRANSPORTER PERMEASE PROTEIN YDCV"/>
    <property type="match status" value="1"/>
</dbReference>
<evidence type="ECO:0000256" key="5">
    <source>
        <dbReference type="ARBA" id="ARBA00022692"/>
    </source>
</evidence>
<accession>A0A0T5NXB5</accession>
<dbReference type="Proteomes" id="UP000051401">
    <property type="component" value="Unassembled WGS sequence"/>
</dbReference>
<protein>
    <submittedName>
        <fullName evidence="11">Spermidine/putrescine ABC transporter membrane protein</fullName>
    </submittedName>
</protein>
<dbReference type="SUPFAM" id="SSF161098">
    <property type="entry name" value="MetI-like"/>
    <property type="match status" value="1"/>
</dbReference>
<evidence type="ECO:0000313" key="10">
    <source>
        <dbReference type="EMBL" id="KRS13571.1"/>
    </source>
</evidence>
<keyword evidence="12" id="KW-1185">Reference proteome</keyword>
<proteinExistence type="inferred from homology"/>
<feature type="transmembrane region" description="Helical" evidence="8">
    <location>
        <begin position="204"/>
        <end position="227"/>
    </location>
</feature>
<keyword evidence="6 8" id="KW-1133">Transmembrane helix</keyword>
<feature type="transmembrane region" description="Helical" evidence="8">
    <location>
        <begin position="81"/>
        <end position="104"/>
    </location>
</feature>
<feature type="domain" description="ABC transmembrane type-1" evidence="9">
    <location>
        <begin position="81"/>
        <end position="268"/>
    </location>
</feature>
<dbReference type="CDD" id="cd06261">
    <property type="entry name" value="TM_PBP2"/>
    <property type="match status" value="1"/>
</dbReference>
<dbReference type="PATRIC" id="fig|540747.5.peg.4265"/>
<dbReference type="Gene3D" id="1.10.3720.10">
    <property type="entry name" value="MetI-like"/>
    <property type="match status" value="1"/>
</dbReference>
<feature type="transmembrane region" description="Helical" evidence="8">
    <location>
        <begin position="25"/>
        <end position="50"/>
    </location>
</feature>
<gene>
    <name evidence="11" type="ORF">RIdsm_05985</name>
    <name evidence="10" type="ORF">XM52_27455</name>
</gene>
<dbReference type="Pfam" id="PF00528">
    <property type="entry name" value="BPD_transp_1"/>
    <property type="match status" value="1"/>
</dbReference>
<evidence type="ECO:0000256" key="4">
    <source>
        <dbReference type="ARBA" id="ARBA00022519"/>
    </source>
</evidence>
<dbReference type="GO" id="GO:0055085">
    <property type="term" value="P:transmembrane transport"/>
    <property type="evidence" value="ECO:0007669"/>
    <property type="project" value="InterPro"/>
</dbReference>
<dbReference type="PANTHER" id="PTHR43357">
    <property type="entry name" value="INNER MEMBRANE ABC TRANSPORTER PERMEASE PROTEIN YDCV"/>
    <property type="match status" value="1"/>
</dbReference>
<keyword evidence="3" id="KW-1003">Cell membrane</keyword>
<keyword evidence="5 8" id="KW-0812">Transmembrane</keyword>
<dbReference type="RefSeq" id="WP_037239957.1">
    <property type="nucleotide sequence ID" value="NZ_CP031601.1"/>
</dbReference>
<evidence type="ECO:0000313" key="12">
    <source>
        <dbReference type="Proteomes" id="UP000051401"/>
    </source>
</evidence>
<keyword evidence="4" id="KW-0997">Cell inner membrane</keyword>
<evidence type="ECO:0000256" key="3">
    <source>
        <dbReference type="ARBA" id="ARBA00022475"/>
    </source>
</evidence>
<name>A0A0T5NXB5_9RHOB</name>
<dbReference type="KEGG" id="rid:RIdsm_05985"/>
<evidence type="ECO:0000256" key="1">
    <source>
        <dbReference type="ARBA" id="ARBA00004429"/>
    </source>
</evidence>
<dbReference type="EMBL" id="CP031601">
    <property type="protein sequence ID" value="QEW30139.1"/>
    <property type="molecule type" value="Genomic_DNA"/>
</dbReference>
<keyword evidence="11" id="KW-0614">Plasmid</keyword>
<dbReference type="InterPro" id="IPR000515">
    <property type="entry name" value="MetI-like"/>
</dbReference>
<dbReference type="InterPro" id="IPR035906">
    <property type="entry name" value="MetI-like_sf"/>
</dbReference>
<feature type="transmembrane region" description="Helical" evidence="8">
    <location>
        <begin position="247"/>
        <end position="269"/>
    </location>
</feature>
<reference evidence="10 12" key="1">
    <citation type="submission" date="2015-04" db="EMBL/GenBank/DDBJ databases">
        <title>The draft genome sequence of Roseovarius indicus B108T.</title>
        <authorList>
            <person name="Li G."/>
            <person name="Lai Q."/>
            <person name="Shao Z."/>
            <person name="Yan P."/>
        </authorList>
    </citation>
    <scope>NUCLEOTIDE SEQUENCE [LARGE SCALE GENOMIC DNA]</scope>
    <source>
        <strain evidence="10 12">B108</strain>
    </source>
</reference>
<dbReference type="Proteomes" id="UP000325785">
    <property type="component" value="Plasmid pRIdsm_03"/>
</dbReference>
<keyword evidence="7 8" id="KW-0472">Membrane</keyword>
<comment type="subcellular location">
    <subcellularLocation>
        <location evidence="1">Cell inner membrane</location>
        <topology evidence="1">Multi-pass membrane protein</topology>
    </subcellularLocation>
    <subcellularLocation>
        <location evidence="8">Cell membrane</location>
        <topology evidence="8">Multi-pass membrane protein</topology>
    </subcellularLocation>
</comment>
<dbReference type="AlphaFoldDB" id="A0A0T5NXB5"/>
<geneLocation type="plasmid" evidence="13">
    <name>pridsm_03</name>
</geneLocation>
<evidence type="ECO:0000256" key="8">
    <source>
        <dbReference type="RuleBase" id="RU363032"/>
    </source>
</evidence>
<evidence type="ECO:0000256" key="7">
    <source>
        <dbReference type="ARBA" id="ARBA00023136"/>
    </source>
</evidence>
<evidence type="ECO:0000256" key="6">
    <source>
        <dbReference type="ARBA" id="ARBA00022989"/>
    </source>
</evidence>
<feature type="transmembrane region" description="Helical" evidence="8">
    <location>
        <begin position="116"/>
        <end position="140"/>
    </location>
</feature>
<sequence>MTASAGMYAIPTRRRQRAGARAERFWAWVEPVLVWSPAGLLLIPLLFLAIGSFTARWDSRGLSGLSLDAYATIWSTAQGEIGFSLFLAIGVSTINLLLGVPLGVRLAQGGRRGQVLVKAIVSMPIVLPPMIVAMGLVLAWPRLIGSWEILMLAHLVWTFPFVVWPVMTAMMALDAPTLAAAARTLGASDWAIFTRVILPNLRNAILLAWSMTFIMSFAEINGSLFLASAGSHPVGVGLLESFLNLEIRVAAAYTVLFLLVLTPVFLLTVRRGA</sequence>
<comment type="similarity">
    <text evidence="8">Belongs to the binding-protein-dependent transport system permease family.</text>
</comment>
<feature type="transmembrane region" description="Helical" evidence="8">
    <location>
        <begin position="152"/>
        <end position="173"/>
    </location>
</feature>
<dbReference type="STRING" id="540747.SAMN04488031_12514"/>
<geneLocation type="plasmid" evidence="11">
    <name>pRIdsm_03</name>
</geneLocation>
<dbReference type="PROSITE" id="PS50928">
    <property type="entry name" value="ABC_TM1"/>
    <property type="match status" value="1"/>
</dbReference>
<dbReference type="EMBL" id="LAXI01000036">
    <property type="protein sequence ID" value="KRS13571.1"/>
    <property type="molecule type" value="Genomic_DNA"/>
</dbReference>